<dbReference type="PROSITE" id="PS50181">
    <property type="entry name" value="FBOX"/>
    <property type="match status" value="1"/>
</dbReference>
<dbReference type="InterPro" id="IPR032675">
    <property type="entry name" value="LRR_dom_sf"/>
</dbReference>
<sequence>MHSTARLEQLPVELLLIIFSYLEGYDLIKAFANLNSFFDRLLHSSQVQIHLRVNEDMSEFSHIFIKNIRSLSDDSYHKHVSRFIDLHISQLKQLQSLTINVDDYDDTPIVSILPKLVHLEYLNIQCERSRQGSSILSVIVSLPTLRVCIIKARRCSIKDILAIDPVPLNNSIVHLNVHTRLQTSCLHSILHRLSCLRSLQVTYLTRNTSSLLPQSIFENLRMITFTDMSIKVSDFDEILQKLPNLELISAGPILVGEHKFEEMLLDQRWMKSFDHIKRIDIEIEWSFFMEGKKEDMRTRLPQSHPGLRGPWHQYIDGCDNEHAFSFFIDFNRNMKKRNKWGLERDIF</sequence>
<evidence type="ECO:0000259" key="1">
    <source>
        <dbReference type="PROSITE" id="PS50181"/>
    </source>
</evidence>
<proteinExistence type="predicted"/>
<dbReference type="Gene3D" id="3.80.10.10">
    <property type="entry name" value="Ribonuclease Inhibitor"/>
    <property type="match status" value="1"/>
</dbReference>
<keyword evidence="4" id="KW-1185">Reference proteome</keyword>
<dbReference type="OrthoDB" id="10496912at2759"/>
<dbReference type="SUPFAM" id="SSF52047">
    <property type="entry name" value="RNI-like"/>
    <property type="match status" value="1"/>
</dbReference>
<evidence type="ECO:0000313" key="3">
    <source>
        <dbReference type="EMBL" id="CAF1599262.1"/>
    </source>
</evidence>
<dbReference type="Proteomes" id="UP000663852">
    <property type="component" value="Unassembled WGS sequence"/>
</dbReference>
<evidence type="ECO:0000313" key="2">
    <source>
        <dbReference type="EMBL" id="CAF1265673.1"/>
    </source>
</evidence>
<dbReference type="EMBL" id="CAJNOJ010000189">
    <property type="protein sequence ID" value="CAF1265673.1"/>
    <property type="molecule type" value="Genomic_DNA"/>
</dbReference>
<name>A0A816ALX1_ADIRI</name>
<feature type="domain" description="F-box" evidence="1">
    <location>
        <begin position="4"/>
        <end position="51"/>
    </location>
</feature>
<dbReference type="Proteomes" id="UP000663828">
    <property type="component" value="Unassembled WGS sequence"/>
</dbReference>
<evidence type="ECO:0000313" key="4">
    <source>
        <dbReference type="Proteomes" id="UP000663828"/>
    </source>
</evidence>
<dbReference type="InterPro" id="IPR036047">
    <property type="entry name" value="F-box-like_dom_sf"/>
</dbReference>
<gene>
    <name evidence="2" type="ORF">EDS130_LOCUS28755</name>
    <name evidence="3" type="ORF">XAT740_LOCUS47490</name>
</gene>
<dbReference type="EMBL" id="CAJNOR010006592">
    <property type="protein sequence ID" value="CAF1599262.1"/>
    <property type="molecule type" value="Genomic_DNA"/>
</dbReference>
<protein>
    <recommendedName>
        <fullName evidence="1">F-box domain-containing protein</fullName>
    </recommendedName>
</protein>
<dbReference type="SUPFAM" id="SSF81383">
    <property type="entry name" value="F-box domain"/>
    <property type="match status" value="1"/>
</dbReference>
<organism evidence="3 4">
    <name type="scientific">Adineta ricciae</name>
    <name type="common">Rotifer</name>
    <dbReference type="NCBI Taxonomy" id="249248"/>
    <lineage>
        <taxon>Eukaryota</taxon>
        <taxon>Metazoa</taxon>
        <taxon>Spiralia</taxon>
        <taxon>Gnathifera</taxon>
        <taxon>Rotifera</taxon>
        <taxon>Eurotatoria</taxon>
        <taxon>Bdelloidea</taxon>
        <taxon>Adinetida</taxon>
        <taxon>Adinetidae</taxon>
        <taxon>Adineta</taxon>
    </lineage>
</organism>
<reference evidence="3" key="1">
    <citation type="submission" date="2021-02" db="EMBL/GenBank/DDBJ databases">
        <authorList>
            <person name="Nowell W R."/>
        </authorList>
    </citation>
    <scope>NUCLEOTIDE SEQUENCE</scope>
</reference>
<accession>A0A816ALX1</accession>
<comment type="caution">
    <text evidence="3">The sequence shown here is derived from an EMBL/GenBank/DDBJ whole genome shotgun (WGS) entry which is preliminary data.</text>
</comment>
<dbReference type="InterPro" id="IPR001810">
    <property type="entry name" value="F-box_dom"/>
</dbReference>
<dbReference type="AlphaFoldDB" id="A0A816ALX1"/>